<gene>
    <name evidence="1" type="ORF">V1477_017597</name>
</gene>
<keyword evidence="2" id="KW-1185">Reference proteome</keyword>
<evidence type="ECO:0000313" key="2">
    <source>
        <dbReference type="Proteomes" id="UP001607303"/>
    </source>
</evidence>
<reference evidence="1 2" key="1">
    <citation type="journal article" date="2024" name="Ann. Entomol. Soc. Am.">
        <title>Genomic analyses of the southern and eastern yellowjacket wasps (Hymenoptera: Vespidae) reveal evolutionary signatures of social life.</title>
        <authorList>
            <person name="Catto M.A."/>
            <person name="Caine P.B."/>
            <person name="Orr S.E."/>
            <person name="Hunt B.G."/>
            <person name="Goodisman M.A.D."/>
        </authorList>
    </citation>
    <scope>NUCLEOTIDE SEQUENCE [LARGE SCALE GENOMIC DNA]</scope>
    <source>
        <strain evidence="1">232</strain>
        <tissue evidence="1">Head and thorax</tissue>
    </source>
</reference>
<name>A0ABD2B6G4_VESMC</name>
<evidence type="ECO:0000313" key="1">
    <source>
        <dbReference type="EMBL" id="KAL2728321.1"/>
    </source>
</evidence>
<protein>
    <submittedName>
        <fullName evidence="1">Uncharacterized protein</fullName>
    </submittedName>
</protein>
<organism evidence="1 2">
    <name type="scientific">Vespula maculifrons</name>
    <name type="common">Eastern yellow jacket</name>
    <name type="synonym">Wasp</name>
    <dbReference type="NCBI Taxonomy" id="7453"/>
    <lineage>
        <taxon>Eukaryota</taxon>
        <taxon>Metazoa</taxon>
        <taxon>Ecdysozoa</taxon>
        <taxon>Arthropoda</taxon>
        <taxon>Hexapoda</taxon>
        <taxon>Insecta</taxon>
        <taxon>Pterygota</taxon>
        <taxon>Neoptera</taxon>
        <taxon>Endopterygota</taxon>
        <taxon>Hymenoptera</taxon>
        <taxon>Apocrita</taxon>
        <taxon>Aculeata</taxon>
        <taxon>Vespoidea</taxon>
        <taxon>Vespidae</taxon>
        <taxon>Vespinae</taxon>
        <taxon>Vespula</taxon>
    </lineage>
</organism>
<dbReference type="Proteomes" id="UP001607303">
    <property type="component" value="Unassembled WGS sequence"/>
</dbReference>
<proteinExistence type="predicted"/>
<sequence length="202" mass="23080">MQQPPRGGTWVGSTCDISETHKLQVLPCKWLRSSRFFQDLFHQIPTKFRISVGWVPWDGPLGVGFCAGLLPSVPNNRAGFSYSGFSYSGFARFLLFEGCSCYINCLANEMFRDPRCTKYRKPRSFHGTPFGKYVAAAVGISSGIVYAFSYGLSRLRVIQEVVEKLRIDLNFNIIGNDIIEWHLEQKLLERLKIREEEEARNI</sequence>
<dbReference type="EMBL" id="JAYRBN010000100">
    <property type="protein sequence ID" value="KAL2728321.1"/>
    <property type="molecule type" value="Genomic_DNA"/>
</dbReference>
<comment type="caution">
    <text evidence="1">The sequence shown here is derived from an EMBL/GenBank/DDBJ whole genome shotgun (WGS) entry which is preliminary data.</text>
</comment>
<dbReference type="AlphaFoldDB" id="A0ABD2B6G4"/>
<accession>A0ABD2B6G4</accession>